<feature type="compositionally biased region" description="Polar residues" evidence="6">
    <location>
        <begin position="413"/>
        <end position="432"/>
    </location>
</feature>
<sequence length="538" mass="59192">MLDIERTVVSMLVDLNISALNLHQGKISYKPAKDQSSICTFKSVIIKFVPHGAINSFVTGIFMVDVCELNVLPSTISTPKIRVVFQEMESGDGIELEPEKGTLETDPKANGFMSNINKDDEVSDSGDAVQADGDSSVDEPKVTEVDYPGEGNEGSVSATAIKDSNLPEKSGSDRGDQLKKAQKEQGGQNGHSKEFQKKRHVLSQSLSFPSKGHLGSSLRKGATVMRQPKDSSSITNGLLSSISIWFYEIPTSPWSNPVVSLQVFFLLRKLPRLLHMALRDHFPRRLARWMQLSMVPKLEMVPLLVEERVLFLVSVSGWTSVLRNERRSFFMKLEEKNHAKEVEKTNLQARSKENQEAEIRRLRKSLTFKATPMPNFYQEPGPPKVELKKIPPTRARSPKLGRHKASVAASDIPSETSMSCGSPCLTPSSTKLNEAAAPNRGNSTSNNPTQKSLPKVPSQKPKTVATELKSVATKTKFSNSKIKVKKAEVEGSSNNPIKFSPETSAVMELILENRVEEDDPIHNSSGTGISSLEVSVQG</sequence>
<dbReference type="GO" id="GO:0005874">
    <property type="term" value="C:microtubule"/>
    <property type="evidence" value="ECO:0007669"/>
    <property type="project" value="UniProtKB-KW"/>
</dbReference>
<reference evidence="8 9" key="1">
    <citation type="journal article" date="2019" name="Nat. Plants">
        <title>Genome sequencing of Musa balbisiana reveals subgenome evolution and function divergence in polyploid bananas.</title>
        <authorList>
            <person name="Yao X."/>
        </authorList>
    </citation>
    <scope>NUCLEOTIDE SEQUENCE [LARGE SCALE GENOMIC DNA]</scope>
    <source>
        <strain evidence="9">cv. DH-PKW</strain>
        <tissue evidence="8">Leaves</tissue>
    </source>
</reference>
<evidence type="ECO:0000256" key="6">
    <source>
        <dbReference type="SAM" id="MobiDB-lite"/>
    </source>
</evidence>
<dbReference type="AlphaFoldDB" id="A0A4S8JR40"/>
<evidence type="ECO:0000313" key="8">
    <source>
        <dbReference type="EMBL" id="THU64517.1"/>
    </source>
</evidence>
<dbReference type="Proteomes" id="UP000317650">
    <property type="component" value="Chromosome 1"/>
</dbReference>
<dbReference type="InterPro" id="IPR044806">
    <property type="entry name" value="WVD2/WDL1-4"/>
</dbReference>
<dbReference type="Pfam" id="PF06886">
    <property type="entry name" value="TPX2"/>
    <property type="match status" value="1"/>
</dbReference>
<comment type="similarity">
    <text evidence="2">Belongs to the TPX2 family.</text>
</comment>
<evidence type="ECO:0000256" key="5">
    <source>
        <dbReference type="ARBA" id="ARBA00023212"/>
    </source>
</evidence>
<evidence type="ECO:0000313" key="9">
    <source>
        <dbReference type="Proteomes" id="UP000317650"/>
    </source>
</evidence>
<accession>A0A4S8JR40</accession>
<feature type="region of interest" description="Disordered" evidence="6">
    <location>
        <begin position="516"/>
        <end position="538"/>
    </location>
</feature>
<comment type="subcellular location">
    <subcellularLocation>
        <location evidence="1">Cytoplasm</location>
        <location evidence="1">Cytoskeleton</location>
    </subcellularLocation>
</comment>
<dbReference type="GO" id="GO:0008017">
    <property type="term" value="F:microtubule binding"/>
    <property type="evidence" value="ECO:0007669"/>
    <property type="project" value="InterPro"/>
</dbReference>
<proteinExistence type="inferred from homology"/>
<evidence type="ECO:0000256" key="4">
    <source>
        <dbReference type="ARBA" id="ARBA00022701"/>
    </source>
</evidence>
<dbReference type="PANTHER" id="PTHR46372:SF26">
    <property type="entry name" value="(WILD MALAYSIAN BANANA) HYPOTHETICAL PROTEIN"/>
    <property type="match status" value="1"/>
</dbReference>
<keyword evidence="4" id="KW-0493">Microtubule</keyword>
<evidence type="ECO:0000259" key="7">
    <source>
        <dbReference type="Pfam" id="PF06886"/>
    </source>
</evidence>
<feature type="compositionally biased region" description="Basic and acidic residues" evidence="6">
    <location>
        <begin position="97"/>
        <end position="107"/>
    </location>
</feature>
<protein>
    <recommendedName>
        <fullName evidence="7">TPX2 C-terminal domain-containing protein</fullName>
    </recommendedName>
</protein>
<evidence type="ECO:0000256" key="2">
    <source>
        <dbReference type="ARBA" id="ARBA00005885"/>
    </source>
</evidence>
<gene>
    <name evidence="8" type="ORF">C4D60_Mb01t27280</name>
</gene>
<feature type="domain" description="TPX2 C-terminal" evidence="7">
    <location>
        <begin position="325"/>
        <end position="390"/>
    </location>
</feature>
<name>A0A4S8JR40_MUSBA</name>
<dbReference type="EMBL" id="PYDT01000004">
    <property type="protein sequence ID" value="THU64517.1"/>
    <property type="molecule type" value="Genomic_DNA"/>
</dbReference>
<dbReference type="GO" id="GO:0000226">
    <property type="term" value="P:microtubule cytoskeleton organization"/>
    <property type="evidence" value="ECO:0007669"/>
    <property type="project" value="InterPro"/>
</dbReference>
<organism evidence="8 9">
    <name type="scientific">Musa balbisiana</name>
    <name type="common">Banana</name>
    <dbReference type="NCBI Taxonomy" id="52838"/>
    <lineage>
        <taxon>Eukaryota</taxon>
        <taxon>Viridiplantae</taxon>
        <taxon>Streptophyta</taxon>
        <taxon>Embryophyta</taxon>
        <taxon>Tracheophyta</taxon>
        <taxon>Spermatophyta</taxon>
        <taxon>Magnoliopsida</taxon>
        <taxon>Liliopsida</taxon>
        <taxon>Zingiberales</taxon>
        <taxon>Musaceae</taxon>
        <taxon>Musa</taxon>
    </lineage>
</organism>
<keyword evidence="5" id="KW-0206">Cytoskeleton</keyword>
<feature type="compositionally biased region" description="Basic residues" evidence="6">
    <location>
        <begin position="396"/>
        <end position="405"/>
    </location>
</feature>
<comment type="caution">
    <text evidence="8">The sequence shown here is derived from an EMBL/GenBank/DDBJ whole genome shotgun (WGS) entry which is preliminary data.</text>
</comment>
<keyword evidence="3" id="KW-0963">Cytoplasm</keyword>
<keyword evidence="9" id="KW-1185">Reference proteome</keyword>
<feature type="compositionally biased region" description="Polar residues" evidence="6">
    <location>
        <begin position="440"/>
        <end position="452"/>
    </location>
</feature>
<feature type="compositionally biased region" description="Polar residues" evidence="6">
    <location>
        <begin position="522"/>
        <end position="538"/>
    </location>
</feature>
<dbReference type="InterPro" id="IPR027329">
    <property type="entry name" value="TPX2_C"/>
</dbReference>
<evidence type="ECO:0000256" key="1">
    <source>
        <dbReference type="ARBA" id="ARBA00004245"/>
    </source>
</evidence>
<feature type="region of interest" description="Disordered" evidence="6">
    <location>
        <begin position="92"/>
        <end position="230"/>
    </location>
</feature>
<feature type="compositionally biased region" description="Basic and acidic residues" evidence="6">
    <location>
        <begin position="170"/>
        <end position="183"/>
    </location>
</feature>
<dbReference type="PANTHER" id="PTHR46372">
    <property type="entry name" value="PROTEIN WVD2-LIKE 3"/>
    <property type="match status" value="1"/>
</dbReference>
<feature type="region of interest" description="Disordered" evidence="6">
    <location>
        <begin position="372"/>
        <end position="463"/>
    </location>
</feature>
<evidence type="ECO:0000256" key="3">
    <source>
        <dbReference type="ARBA" id="ARBA00022490"/>
    </source>
</evidence>